<gene>
    <name evidence="2" type="ORF">QB898_10480</name>
</gene>
<sequence length="69" mass="7434">MAGNDFQDAPPNARKNKAISPPQADGVASKERANPGYLKSCPPHILLGHLAMNRGAKKWLAGLQWERAA</sequence>
<dbReference type="AlphaFoldDB" id="A0AAW6RNC3"/>
<name>A0AAW6RNC3_9BURK</name>
<organism evidence="2 3">
    <name type="scientific">Ottowia cancrivicina</name>
    <dbReference type="NCBI Taxonomy" id="3040346"/>
    <lineage>
        <taxon>Bacteria</taxon>
        <taxon>Pseudomonadati</taxon>
        <taxon>Pseudomonadota</taxon>
        <taxon>Betaproteobacteria</taxon>
        <taxon>Burkholderiales</taxon>
        <taxon>Comamonadaceae</taxon>
        <taxon>Ottowia</taxon>
    </lineage>
</organism>
<evidence type="ECO:0000313" key="3">
    <source>
        <dbReference type="Proteomes" id="UP001237156"/>
    </source>
</evidence>
<accession>A0AAW6RNC3</accession>
<protein>
    <submittedName>
        <fullName evidence="2">Uncharacterized protein</fullName>
    </submittedName>
</protein>
<keyword evidence="3" id="KW-1185">Reference proteome</keyword>
<proteinExistence type="predicted"/>
<dbReference type="EMBL" id="JARVII010000024">
    <property type="protein sequence ID" value="MDG9700126.1"/>
    <property type="molecule type" value="Genomic_DNA"/>
</dbReference>
<reference evidence="2 3" key="1">
    <citation type="submission" date="2023-04" db="EMBL/GenBank/DDBJ databases">
        <title>Ottowia paracancer sp. nov., isolated from human stomach.</title>
        <authorList>
            <person name="Song Y."/>
        </authorList>
    </citation>
    <scope>NUCLEOTIDE SEQUENCE [LARGE SCALE GENOMIC DNA]</scope>
    <source>
        <strain evidence="2 3">10c7w1</strain>
    </source>
</reference>
<comment type="caution">
    <text evidence="2">The sequence shown here is derived from an EMBL/GenBank/DDBJ whole genome shotgun (WGS) entry which is preliminary data.</text>
</comment>
<evidence type="ECO:0000256" key="1">
    <source>
        <dbReference type="SAM" id="MobiDB-lite"/>
    </source>
</evidence>
<dbReference type="RefSeq" id="WP_279524911.1">
    <property type="nucleotide sequence ID" value="NZ_JARVII010000024.1"/>
</dbReference>
<evidence type="ECO:0000313" key="2">
    <source>
        <dbReference type="EMBL" id="MDG9700126.1"/>
    </source>
</evidence>
<dbReference type="Proteomes" id="UP001237156">
    <property type="component" value="Unassembled WGS sequence"/>
</dbReference>
<feature type="region of interest" description="Disordered" evidence="1">
    <location>
        <begin position="1"/>
        <end position="35"/>
    </location>
</feature>